<dbReference type="AlphaFoldDB" id="A0A9X2IG05"/>
<dbReference type="Pfam" id="PF19843">
    <property type="entry name" value="DUF6318"/>
    <property type="match status" value="1"/>
</dbReference>
<dbReference type="InterPro" id="IPR046281">
    <property type="entry name" value="DUF6318"/>
</dbReference>
<feature type="region of interest" description="Disordered" evidence="1">
    <location>
        <begin position="21"/>
        <end position="58"/>
    </location>
</feature>
<evidence type="ECO:0000256" key="2">
    <source>
        <dbReference type="SAM" id="SignalP"/>
    </source>
</evidence>
<evidence type="ECO:0000256" key="1">
    <source>
        <dbReference type="SAM" id="MobiDB-lite"/>
    </source>
</evidence>
<gene>
    <name evidence="4" type="ORF">M8330_16345</name>
</gene>
<dbReference type="Proteomes" id="UP001139485">
    <property type="component" value="Unassembled WGS sequence"/>
</dbReference>
<evidence type="ECO:0000313" key="4">
    <source>
        <dbReference type="EMBL" id="MCM0621862.1"/>
    </source>
</evidence>
<dbReference type="PROSITE" id="PS51257">
    <property type="entry name" value="PROKAR_LIPOPROTEIN"/>
    <property type="match status" value="1"/>
</dbReference>
<organism evidence="4 5">
    <name type="scientific">Nocardioides bruguierae</name>
    <dbReference type="NCBI Taxonomy" id="2945102"/>
    <lineage>
        <taxon>Bacteria</taxon>
        <taxon>Bacillati</taxon>
        <taxon>Actinomycetota</taxon>
        <taxon>Actinomycetes</taxon>
        <taxon>Propionibacteriales</taxon>
        <taxon>Nocardioidaceae</taxon>
        <taxon>Nocardioides</taxon>
    </lineage>
</organism>
<accession>A0A9X2IG05</accession>
<comment type="caution">
    <text evidence="4">The sequence shown here is derived from an EMBL/GenBank/DDBJ whole genome shotgun (WGS) entry which is preliminary data.</text>
</comment>
<proteinExistence type="predicted"/>
<keyword evidence="5" id="KW-1185">Reference proteome</keyword>
<reference evidence="4" key="1">
    <citation type="submission" date="2022-05" db="EMBL/GenBank/DDBJ databases">
        <authorList>
            <person name="Tuo L."/>
        </authorList>
    </citation>
    <scope>NUCLEOTIDE SEQUENCE</scope>
    <source>
        <strain evidence="4">BSK12Z-4</strain>
    </source>
</reference>
<dbReference type="EMBL" id="JAMOIL010000023">
    <property type="protein sequence ID" value="MCM0621862.1"/>
    <property type="molecule type" value="Genomic_DNA"/>
</dbReference>
<dbReference type="RefSeq" id="WP_250828188.1">
    <property type="nucleotide sequence ID" value="NZ_JAMOIL010000023.1"/>
</dbReference>
<feature type="chain" id="PRO_5040884626" evidence="2">
    <location>
        <begin position="20"/>
        <end position="182"/>
    </location>
</feature>
<feature type="signal peptide" evidence="2">
    <location>
        <begin position="1"/>
        <end position="19"/>
    </location>
</feature>
<protein>
    <submittedName>
        <fullName evidence="4">DUF6318 family protein</fullName>
    </submittedName>
</protein>
<feature type="compositionally biased region" description="Low complexity" evidence="1">
    <location>
        <begin position="21"/>
        <end position="48"/>
    </location>
</feature>
<evidence type="ECO:0000259" key="3">
    <source>
        <dbReference type="Pfam" id="PF19843"/>
    </source>
</evidence>
<keyword evidence="2" id="KW-0732">Signal</keyword>
<evidence type="ECO:0000313" key="5">
    <source>
        <dbReference type="Proteomes" id="UP001139485"/>
    </source>
</evidence>
<feature type="domain" description="DUF6318" evidence="3">
    <location>
        <begin position="51"/>
        <end position="170"/>
    </location>
</feature>
<sequence length="182" mass="19142">MTLRPLAAAVALTSALALSACSSDDPDPVVADPTPSAPSSSADPTPSEDSAEPWEEKTPAGAEAFMDHWVEVFNTSFQGGDARPLRELATKDCDSCEPFADLIDSTYEGGGEIRGGGWTIATLTRSARSKTADETVTVTFKQPRMTVAPAGGEPQTSPAQKSTYVFDLDWAGGWAVSQMVLL</sequence>
<name>A0A9X2IG05_9ACTN</name>